<evidence type="ECO:0000313" key="2">
    <source>
        <dbReference type="Proteomes" id="UP000703315"/>
    </source>
</evidence>
<evidence type="ECO:0000313" key="1">
    <source>
        <dbReference type="EMBL" id="HJF15422.1"/>
    </source>
</evidence>
<accession>A0A921FQR0</accession>
<protein>
    <submittedName>
        <fullName evidence="1">Uncharacterized protein</fullName>
    </submittedName>
</protein>
<reference evidence="1" key="1">
    <citation type="journal article" date="2021" name="PeerJ">
        <title>Extensive microbial diversity within the chicken gut microbiome revealed by metagenomics and culture.</title>
        <authorList>
            <person name="Gilroy R."/>
            <person name="Ravi A."/>
            <person name="Getino M."/>
            <person name="Pursley I."/>
            <person name="Horton D.L."/>
            <person name="Alikhan N.F."/>
            <person name="Baker D."/>
            <person name="Gharbi K."/>
            <person name="Hall N."/>
            <person name="Watson M."/>
            <person name="Adriaenssens E.M."/>
            <person name="Foster-Nyarko E."/>
            <person name="Jarju S."/>
            <person name="Secka A."/>
            <person name="Antonio M."/>
            <person name="Oren A."/>
            <person name="Chaudhuri R.R."/>
            <person name="La Ragione R."/>
            <person name="Hildebrand F."/>
            <person name="Pallen M.J."/>
        </authorList>
    </citation>
    <scope>NUCLEOTIDE SEQUENCE</scope>
    <source>
        <strain evidence="1">ChiHjej13B12-14962</strain>
    </source>
</reference>
<dbReference type="Proteomes" id="UP000703315">
    <property type="component" value="Unassembled WGS sequence"/>
</dbReference>
<proteinExistence type="predicted"/>
<comment type="caution">
    <text evidence="1">The sequence shown here is derived from an EMBL/GenBank/DDBJ whole genome shotgun (WGS) entry which is preliminary data.</text>
</comment>
<dbReference type="EMBL" id="DYXC01000133">
    <property type="protein sequence ID" value="HJF15422.1"/>
    <property type="molecule type" value="Genomic_DNA"/>
</dbReference>
<dbReference type="RefSeq" id="WP_303907512.1">
    <property type="nucleotide sequence ID" value="NZ_DYXC01000133.1"/>
</dbReference>
<sequence length="121" mass="13420">MTRSLTDAERTLISAMITSAKATDPDRLKGSVAWRNWRHDLHEMINRLSVGKLCDCGKCPSFQLLVDGHEVPSSPEPIILEAFISEGIVMLFIDNGKPSYLEIAPNLDIKVDLPPESALIF</sequence>
<organism evidence="1 2">
    <name type="scientific">Enteractinococcus helveticum</name>
    <dbReference type="NCBI Taxonomy" id="1837282"/>
    <lineage>
        <taxon>Bacteria</taxon>
        <taxon>Bacillati</taxon>
        <taxon>Actinomycetota</taxon>
        <taxon>Actinomycetes</taxon>
        <taxon>Micrococcales</taxon>
        <taxon>Micrococcaceae</taxon>
    </lineage>
</organism>
<reference evidence="1" key="2">
    <citation type="submission" date="2021-09" db="EMBL/GenBank/DDBJ databases">
        <authorList>
            <person name="Gilroy R."/>
        </authorList>
    </citation>
    <scope>NUCLEOTIDE SEQUENCE</scope>
    <source>
        <strain evidence="1">ChiHjej13B12-14962</strain>
    </source>
</reference>
<dbReference type="AlphaFoldDB" id="A0A921FQR0"/>
<name>A0A921FQR0_9MICC</name>
<gene>
    <name evidence="1" type="ORF">K8V32_11585</name>
</gene>